<organism evidence="2 3">
    <name type="scientific">Negadavirga shengliensis</name>
    <dbReference type="NCBI Taxonomy" id="1389218"/>
    <lineage>
        <taxon>Bacteria</taxon>
        <taxon>Pseudomonadati</taxon>
        <taxon>Bacteroidota</taxon>
        <taxon>Cytophagia</taxon>
        <taxon>Cytophagales</taxon>
        <taxon>Cyclobacteriaceae</taxon>
        <taxon>Negadavirga</taxon>
    </lineage>
</organism>
<dbReference type="RefSeq" id="WP_377061649.1">
    <property type="nucleotide sequence ID" value="NZ_JBHSJJ010000002.1"/>
</dbReference>
<proteinExistence type="predicted"/>
<sequence>MNTGKAITGILAGIASGLVLGVLFAPQKGRDIRKKMIRKGEDFADAIDNRIDQKFEEYERRVDELIKELTGKIAFIKNDKNAERTPKS</sequence>
<dbReference type="InterPro" id="IPR024623">
    <property type="entry name" value="YtxH"/>
</dbReference>
<comment type="caution">
    <text evidence="2">The sequence shown here is derived from an EMBL/GenBank/DDBJ whole genome shotgun (WGS) entry which is preliminary data.</text>
</comment>
<evidence type="ECO:0000313" key="3">
    <source>
        <dbReference type="Proteomes" id="UP001595818"/>
    </source>
</evidence>
<dbReference type="Pfam" id="PF12732">
    <property type="entry name" value="YtxH"/>
    <property type="match status" value="1"/>
</dbReference>
<gene>
    <name evidence="2" type="ORF">ACFPFU_03740</name>
</gene>
<dbReference type="EMBL" id="JBHSJJ010000002">
    <property type="protein sequence ID" value="MFC4870784.1"/>
    <property type="molecule type" value="Genomic_DNA"/>
</dbReference>
<accession>A0ABV9SWP9</accession>
<evidence type="ECO:0000256" key="1">
    <source>
        <dbReference type="SAM" id="Phobius"/>
    </source>
</evidence>
<keyword evidence="1" id="KW-1133">Transmembrane helix</keyword>
<reference evidence="3" key="1">
    <citation type="journal article" date="2019" name="Int. J. Syst. Evol. Microbiol.">
        <title>The Global Catalogue of Microorganisms (GCM) 10K type strain sequencing project: providing services to taxonomists for standard genome sequencing and annotation.</title>
        <authorList>
            <consortium name="The Broad Institute Genomics Platform"/>
            <consortium name="The Broad Institute Genome Sequencing Center for Infectious Disease"/>
            <person name="Wu L."/>
            <person name="Ma J."/>
        </authorList>
    </citation>
    <scope>NUCLEOTIDE SEQUENCE [LARGE SCALE GENOMIC DNA]</scope>
    <source>
        <strain evidence="3">CGMCC 4.7466</strain>
    </source>
</reference>
<keyword evidence="1" id="KW-0472">Membrane</keyword>
<dbReference type="Proteomes" id="UP001595818">
    <property type="component" value="Unassembled WGS sequence"/>
</dbReference>
<feature type="transmembrane region" description="Helical" evidence="1">
    <location>
        <begin position="6"/>
        <end position="26"/>
    </location>
</feature>
<keyword evidence="3" id="KW-1185">Reference proteome</keyword>
<name>A0ABV9SWP9_9BACT</name>
<keyword evidence="1" id="KW-0812">Transmembrane</keyword>
<protein>
    <submittedName>
        <fullName evidence="2">YtxH domain-containing protein</fullName>
    </submittedName>
</protein>
<evidence type="ECO:0000313" key="2">
    <source>
        <dbReference type="EMBL" id="MFC4870784.1"/>
    </source>
</evidence>